<dbReference type="Proteomes" id="UP000179807">
    <property type="component" value="Unassembled WGS sequence"/>
</dbReference>
<sequence>MKSYSNAPKYVYIRLASKKSAPAKKILLASNLPALKKSAQKLFNLNEPIAAFQDQQGDYIDDIRNIFDGNVIFAVLKSKFDGASVASSHTSNISIPLSQASSKTKENADNTQHTPKLKIQMNTNQINKQPSLVINTGNKASTPSVKINHLPNKTNPPKSSKVDKKQPKKDVQSQDDYDDCEESIEYDENDSYSEPDSFDEEPVTDGEELFKLVLPEYDEDISNTINEAFYTIIPETRTFLSNVIKNEDIHKARYFNELLLTCQKFGMFSYDENWIHLDEMQKKAKSLIKGHRIATANGYTYVMKTAILGPAKAGKSTFLNVYLRELLIDLIATDNWKNTFVFPYDINFFMEGLIDLKQFYKEYLHYIFALLKIQCPSMIPLLPSIEQCFEQITTLKGKILMPKKLTQNLEYKKLSAQIEELVSLLARIWNDPEQFEVWLGNLALLPKRLSTIFGFKQIIHVFDHFDLSNANIEPTRPFEVSEYCSFPSELLKCALIQGPFILGSKDLFTFFDSLESVDENLTVNLRSNVEVFYLWNLIDTSLYSDKEIYVEFTNTKTQLKITSYACGGIPNYLIKWNQMNEVFDKFEQLEEGTPEYEDSYCELVTLIETIVYQLFTTDSASQKKDTVENVRRRTIE</sequence>
<evidence type="ECO:0000313" key="3">
    <source>
        <dbReference type="Proteomes" id="UP000179807"/>
    </source>
</evidence>
<name>A0A1J4J8Y5_9EUKA</name>
<evidence type="ECO:0000256" key="1">
    <source>
        <dbReference type="SAM" id="MobiDB-lite"/>
    </source>
</evidence>
<accession>A0A1J4J8Y5</accession>
<feature type="compositionally biased region" description="Polar residues" evidence="1">
    <location>
        <begin position="109"/>
        <end position="155"/>
    </location>
</feature>
<keyword evidence="3" id="KW-1185">Reference proteome</keyword>
<comment type="caution">
    <text evidence="2">The sequence shown here is derived from an EMBL/GenBank/DDBJ whole genome shotgun (WGS) entry which is preliminary data.</text>
</comment>
<reference evidence="2" key="1">
    <citation type="submission" date="2016-10" db="EMBL/GenBank/DDBJ databases">
        <authorList>
            <person name="Benchimol M."/>
            <person name="Almeida L.G."/>
            <person name="Vasconcelos A.T."/>
            <person name="Perreira-Neves A."/>
            <person name="Rosa I.A."/>
            <person name="Tasca T."/>
            <person name="Bogo M.R."/>
            <person name="de Souza W."/>
        </authorList>
    </citation>
    <scope>NUCLEOTIDE SEQUENCE [LARGE SCALE GENOMIC DNA]</scope>
    <source>
        <strain evidence="2">K</strain>
    </source>
</reference>
<gene>
    <name evidence="2" type="ORF">TRFO_38210</name>
</gene>
<dbReference type="OrthoDB" id="10669948at2759"/>
<feature type="region of interest" description="Disordered" evidence="1">
    <location>
        <begin position="97"/>
        <end position="179"/>
    </location>
</feature>
<feature type="compositionally biased region" description="Basic and acidic residues" evidence="1">
    <location>
        <begin position="160"/>
        <end position="172"/>
    </location>
</feature>
<dbReference type="VEuPathDB" id="TrichDB:TRFO_38210"/>
<evidence type="ECO:0000313" key="2">
    <source>
        <dbReference type="EMBL" id="OHS95646.1"/>
    </source>
</evidence>
<dbReference type="GeneID" id="94846612"/>
<dbReference type="RefSeq" id="XP_068348783.1">
    <property type="nucleotide sequence ID" value="XM_068511908.1"/>
</dbReference>
<feature type="region of interest" description="Disordered" evidence="1">
    <location>
        <begin position="185"/>
        <end position="204"/>
    </location>
</feature>
<protein>
    <recommendedName>
        <fullName evidence="4">Doublecortin domain-containing protein</fullName>
    </recommendedName>
</protein>
<dbReference type="EMBL" id="MLAK01001230">
    <property type="protein sequence ID" value="OHS95646.1"/>
    <property type="molecule type" value="Genomic_DNA"/>
</dbReference>
<evidence type="ECO:0008006" key="4">
    <source>
        <dbReference type="Google" id="ProtNLM"/>
    </source>
</evidence>
<organism evidence="2 3">
    <name type="scientific">Tritrichomonas foetus</name>
    <dbReference type="NCBI Taxonomy" id="1144522"/>
    <lineage>
        <taxon>Eukaryota</taxon>
        <taxon>Metamonada</taxon>
        <taxon>Parabasalia</taxon>
        <taxon>Tritrichomonadida</taxon>
        <taxon>Tritrichomonadidae</taxon>
        <taxon>Tritrichomonas</taxon>
    </lineage>
</organism>
<proteinExistence type="predicted"/>
<dbReference type="AlphaFoldDB" id="A0A1J4J8Y5"/>